<gene>
    <name evidence="6" type="ORF">GETHLI_33620</name>
</gene>
<comment type="caution">
    <text evidence="6">The sequence shown here is derived from an EMBL/GenBank/DDBJ whole genome shotgun (WGS) entry which is preliminary data.</text>
</comment>
<proteinExistence type="predicted"/>
<keyword evidence="2" id="KW-0479">Metal-binding</keyword>
<sequence>MRYCPACREELTQRSIDGVVRLACPSTPCGFVFWGNPIPVVAALVRMDDDYVLARNAQWPEGMFSLITGFLEKGESPEDAVARETQEELGVRVSEVRFLGHFTLAQFNQLIIAYLVRASGEIHPSSEISEFKRLSSSELGAFDFGPLELTAQIVQVALQQANPSPSKVAPCAG</sequence>
<protein>
    <recommendedName>
        <fullName evidence="5">Nudix hydrolase domain-containing protein</fullName>
    </recommendedName>
</protein>
<dbReference type="Pfam" id="PF00293">
    <property type="entry name" value="NUDIX"/>
    <property type="match status" value="1"/>
</dbReference>
<dbReference type="Gene3D" id="3.90.79.10">
    <property type="entry name" value="Nucleoside Triphosphate Pyrophosphohydrolase"/>
    <property type="match status" value="1"/>
</dbReference>
<organism evidence="6 7">
    <name type="scientific">Geothrix limicola</name>
    <dbReference type="NCBI Taxonomy" id="2927978"/>
    <lineage>
        <taxon>Bacteria</taxon>
        <taxon>Pseudomonadati</taxon>
        <taxon>Acidobacteriota</taxon>
        <taxon>Holophagae</taxon>
        <taxon>Holophagales</taxon>
        <taxon>Holophagaceae</taxon>
        <taxon>Geothrix</taxon>
    </lineage>
</organism>
<feature type="domain" description="Nudix hydrolase" evidence="5">
    <location>
        <begin position="35"/>
        <end position="162"/>
    </location>
</feature>
<name>A0ABQ5QJ19_9BACT</name>
<evidence type="ECO:0000313" key="7">
    <source>
        <dbReference type="Proteomes" id="UP001165069"/>
    </source>
</evidence>
<reference evidence="6 7" key="1">
    <citation type="journal article" date="2023" name="Antonie Van Leeuwenhoek">
        <title>Mesoterricola silvestris gen. nov., sp. nov., Mesoterricola sediminis sp. nov., Geothrix oryzae sp. nov., Geothrix edaphica sp. nov., Geothrix rubra sp. nov., and Geothrix limicola sp. nov., six novel members of Acidobacteriota isolated from soils.</title>
        <authorList>
            <person name="Itoh H."/>
            <person name="Sugisawa Y."/>
            <person name="Mise K."/>
            <person name="Xu Z."/>
            <person name="Kuniyasu M."/>
            <person name="Ushijima N."/>
            <person name="Kawano K."/>
            <person name="Kobayashi E."/>
            <person name="Shiratori Y."/>
            <person name="Masuda Y."/>
            <person name="Senoo K."/>
        </authorList>
    </citation>
    <scope>NUCLEOTIDE SEQUENCE [LARGE SCALE GENOMIC DNA]</scope>
    <source>
        <strain evidence="6 7">Red804</strain>
    </source>
</reference>
<keyword evidence="7" id="KW-1185">Reference proteome</keyword>
<dbReference type="Proteomes" id="UP001165069">
    <property type="component" value="Unassembled WGS sequence"/>
</dbReference>
<accession>A0ABQ5QJ19</accession>
<keyword evidence="3" id="KW-0378">Hydrolase</keyword>
<dbReference type="InterPro" id="IPR050241">
    <property type="entry name" value="NAD-cap_RNA_hydrolase_NudC"/>
</dbReference>
<dbReference type="InterPro" id="IPR015797">
    <property type="entry name" value="NUDIX_hydrolase-like_dom_sf"/>
</dbReference>
<evidence type="ECO:0000256" key="1">
    <source>
        <dbReference type="ARBA" id="ARBA00001946"/>
    </source>
</evidence>
<dbReference type="PROSITE" id="PS00893">
    <property type="entry name" value="NUDIX_BOX"/>
    <property type="match status" value="1"/>
</dbReference>
<evidence type="ECO:0000313" key="6">
    <source>
        <dbReference type="EMBL" id="GLH74860.1"/>
    </source>
</evidence>
<evidence type="ECO:0000259" key="5">
    <source>
        <dbReference type="PROSITE" id="PS51462"/>
    </source>
</evidence>
<dbReference type="PANTHER" id="PTHR42904:SF12">
    <property type="entry name" value="ADP-RIBOSE PYROPHOSPHATASE-RELATED"/>
    <property type="match status" value="1"/>
</dbReference>
<dbReference type="EMBL" id="BSDE01000009">
    <property type="protein sequence ID" value="GLH74860.1"/>
    <property type="molecule type" value="Genomic_DNA"/>
</dbReference>
<comment type="cofactor">
    <cofactor evidence="1">
        <name>Mg(2+)</name>
        <dbReference type="ChEBI" id="CHEBI:18420"/>
    </cofactor>
</comment>
<evidence type="ECO:0000256" key="4">
    <source>
        <dbReference type="ARBA" id="ARBA00022842"/>
    </source>
</evidence>
<dbReference type="PANTHER" id="PTHR42904">
    <property type="entry name" value="NUDIX HYDROLASE, NUDC SUBFAMILY"/>
    <property type="match status" value="1"/>
</dbReference>
<dbReference type="SUPFAM" id="SSF55811">
    <property type="entry name" value="Nudix"/>
    <property type="match status" value="1"/>
</dbReference>
<dbReference type="InterPro" id="IPR000086">
    <property type="entry name" value="NUDIX_hydrolase_dom"/>
</dbReference>
<dbReference type="InterPro" id="IPR020084">
    <property type="entry name" value="NUDIX_hydrolase_CS"/>
</dbReference>
<keyword evidence="4" id="KW-0460">Magnesium</keyword>
<dbReference type="PROSITE" id="PS51462">
    <property type="entry name" value="NUDIX"/>
    <property type="match status" value="1"/>
</dbReference>
<evidence type="ECO:0000256" key="3">
    <source>
        <dbReference type="ARBA" id="ARBA00022801"/>
    </source>
</evidence>
<evidence type="ECO:0000256" key="2">
    <source>
        <dbReference type="ARBA" id="ARBA00022723"/>
    </source>
</evidence>